<comment type="caution">
    <text evidence="1">The sequence shown here is derived from an EMBL/GenBank/DDBJ whole genome shotgun (WGS) entry which is preliminary data.</text>
</comment>
<organism evidence="1 2">
    <name type="scientific">Smallanthus sonchifolius</name>
    <dbReference type="NCBI Taxonomy" id="185202"/>
    <lineage>
        <taxon>Eukaryota</taxon>
        <taxon>Viridiplantae</taxon>
        <taxon>Streptophyta</taxon>
        <taxon>Embryophyta</taxon>
        <taxon>Tracheophyta</taxon>
        <taxon>Spermatophyta</taxon>
        <taxon>Magnoliopsida</taxon>
        <taxon>eudicotyledons</taxon>
        <taxon>Gunneridae</taxon>
        <taxon>Pentapetalae</taxon>
        <taxon>asterids</taxon>
        <taxon>campanulids</taxon>
        <taxon>Asterales</taxon>
        <taxon>Asteraceae</taxon>
        <taxon>Asteroideae</taxon>
        <taxon>Heliantheae alliance</taxon>
        <taxon>Millerieae</taxon>
        <taxon>Smallanthus</taxon>
    </lineage>
</organism>
<reference evidence="2" key="1">
    <citation type="journal article" date="2022" name="Mol. Ecol. Resour.">
        <title>The genomes of chicory, endive, great burdock and yacon provide insights into Asteraceae palaeo-polyploidization history and plant inulin production.</title>
        <authorList>
            <person name="Fan W."/>
            <person name="Wang S."/>
            <person name="Wang H."/>
            <person name="Wang A."/>
            <person name="Jiang F."/>
            <person name="Liu H."/>
            <person name="Zhao H."/>
            <person name="Xu D."/>
            <person name="Zhang Y."/>
        </authorList>
    </citation>
    <scope>NUCLEOTIDE SEQUENCE [LARGE SCALE GENOMIC DNA]</scope>
    <source>
        <strain evidence="2">cv. Yunnan</strain>
    </source>
</reference>
<keyword evidence="2" id="KW-1185">Reference proteome</keyword>
<dbReference type="Proteomes" id="UP001056120">
    <property type="component" value="Linkage Group LG20"/>
</dbReference>
<name>A0ACB9D581_9ASTR</name>
<proteinExistence type="predicted"/>
<dbReference type="EMBL" id="CM042037">
    <property type="protein sequence ID" value="KAI3741739.1"/>
    <property type="molecule type" value="Genomic_DNA"/>
</dbReference>
<evidence type="ECO:0000313" key="1">
    <source>
        <dbReference type="EMBL" id="KAI3741739.1"/>
    </source>
</evidence>
<accession>A0ACB9D581</accession>
<sequence>MVVQSMDIIVCVCVCSAHNVEVMEGQLMLLPKAMGVFQDGYSCEDNGCVWERNVVFVAKTVGKEPPEFLVMYTSCCKTRDAVNITTYAKVVGCKGAVDKSVLRVVSVTN</sequence>
<protein>
    <submittedName>
        <fullName evidence="1">Uncharacterized protein</fullName>
    </submittedName>
</protein>
<reference evidence="1 2" key="2">
    <citation type="journal article" date="2022" name="Mol. Ecol. Resour.">
        <title>The genomes of chicory, endive, great burdock and yacon provide insights into Asteraceae paleo-polyploidization history and plant inulin production.</title>
        <authorList>
            <person name="Fan W."/>
            <person name="Wang S."/>
            <person name="Wang H."/>
            <person name="Wang A."/>
            <person name="Jiang F."/>
            <person name="Liu H."/>
            <person name="Zhao H."/>
            <person name="Xu D."/>
            <person name="Zhang Y."/>
        </authorList>
    </citation>
    <scope>NUCLEOTIDE SEQUENCE [LARGE SCALE GENOMIC DNA]</scope>
    <source>
        <strain evidence="2">cv. Yunnan</strain>
        <tissue evidence="1">Leaves</tissue>
    </source>
</reference>
<gene>
    <name evidence="1" type="ORF">L1987_59413</name>
</gene>
<evidence type="ECO:0000313" key="2">
    <source>
        <dbReference type="Proteomes" id="UP001056120"/>
    </source>
</evidence>